<keyword evidence="2" id="KW-1185">Reference proteome</keyword>
<proteinExistence type="predicted"/>
<dbReference type="Proteomes" id="UP000076722">
    <property type="component" value="Unassembled WGS sequence"/>
</dbReference>
<name>A0A165ABU3_9AGAM</name>
<sequence length="172" mass="20104">MVHFPRPFTRGGYDFSRFHFRLDDAPHPNDPAELLPGDQWEVDEVMTIETRDGAELSPLDNPKSAFKGLFATHSNLQAANFGDTFPVFMPEDQMMSFIIFVLYHHNRGDLILHPRFWDYMLAEQIYEDFGNAARVTFTVIFVFEGRRLARIRVIRNTRIDANLFWLDTAPDY</sequence>
<organism evidence="1 2">
    <name type="scientific">Sistotremastrum niveocremeum HHB9708</name>
    <dbReference type="NCBI Taxonomy" id="1314777"/>
    <lineage>
        <taxon>Eukaryota</taxon>
        <taxon>Fungi</taxon>
        <taxon>Dikarya</taxon>
        <taxon>Basidiomycota</taxon>
        <taxon>Agaricomycotina</taxon>
        <taxon>Agaricomycetes</taxon>
        <taxon>Sistotremastrales</taxon>
        <taxon>Sistotremastraceae</taxon>
        <taxon>Sertulicium</taxon>
        <taxon>Sertulicium niveocremeum</taxon>
    </lineage>
</organism>
<gene>
    <name evidence="1" type="ORF">SISNIDRAFT_461738</name>
</gene>
<evidence type="ECO:0000313" key="2">
    <source>
        <dbReference type="Proteomes" id="UP000076722"/>
    </source>
</evidence>
<dbReference type="AlphaFoldDB" id="A0A165ABU3"/>
<dbReference type="EMBL" id="KV419394">
    <property type="protein sequence ID" value="KZS98756.1"/>
    <property type="molecule type" value="Genomic_DNA"/>
</dbReference>
<reference evidence="1 2" key="1">
    <citation type="journal article" date="2016" name="Mol. Biol. Evol.">
        <title>Comparative Genomics of Early-Diverging Mushroom-Forming Fungi Provides Insights into the Origins of Lignocellulose Decay Capabilities.</title>
        <authorList>
            <person name="Nagy L.G."/>
            <person name="Riley R."/>
            <person name="Tritt A."/>
            <person name="Adam C."/>
            <person name="Daum C."/>
            <person name="Floudas D."/>
            <person name="Sun H."/>
            <person name="Yadav J.S."/>
            <person name="Pangilinan J."/>
            <person name="Larsson K.H."/>
            <person name="Matsuura K."/>
            <person name="Barry K."/>
            <person name="Labutti K."/>
            <person name="Kuo R."/>
            <person name="Ohm R.A."/>
            <person name="Bhattacharya S.S."/>
            <person name="Shirouzu T."/>
            <person name="Yoshinaga Y."/>
            <person name="Martin F.M."/>
            <person name="Grigoriev I.V."/>
            <person name="Hibbett D.S."/>
        </authorList>
    </citation>
    <scope>NUCLEOTIDE SEQUENCE [LARGE SCALE GENOMIC DNA]</scope>
    <source>
        <strain evidence="1 2">HHB9708</strain>
    </source>
</reference>
<accession>A0A165ABU3</accession>
<evidence type="ECO:0000313" key="1">
    <source>
        <dbReference type="EMBL" id="KZS98756.1"/>
    </source>
</evidence>
<protein>
    <submittedName>
        <fullName evidence="1">Uncharacterized protein</fullName>
    </submittedName>
</protein>